<comment type="caution">
    <text evidence="1">The sequence shown here is derived from an EMBL/GenBank/DDBJ whole genome shotgun (WGS) entry which is preliminary data.</text>
</comment>
<protein>
    <submittedName>
        <fullName evidence="1">Uncharacterized protein</fullName>
    </submittedName>
</protein>
<accession>A0A2I0KQ36</accession>
<name>A0A2I0KQ36_PUNGR</name>
<gene>
    <name evidence="1" type="ORF">CRG98_008999</name>
</gene>
<reference evidence="1 2" key="1">
    <citation type="submission" date="2017-11" db="EMBL/GenBank/DDBJ databases">
        <title>De-novo sequencing of pomegranate (Punica granatum L.) genome.</title>
        <authorList>
            <person name="Akparov Z."/>
            <person name="Amiraslanov A."/>
            <person name="Hajiyeva S."/>
            <person name="Abbasov M."/>
            <person name="Kaur K."/>
            <person name="Hamwieh A."/>
            <person name="Solovyev V."/>
            <person name="Salamov A."/>
            <person name="Braich B."/>
            <person name="Kosarev P."/>
            <person name="Mahmoud A."/>
            <person name="Hajiyev E."/>
            <person name="Babayeva S."/>
            <person name="Izzatullayeva V."/>
            <person name="Mammadov A."/>
            <person name="Mammadov A."/>
            <person name="Sharifova S."/>
            <person name="Ojaghi J."/>
            <person name="Eynullazada K."/>
            <person name="Bayramov B."/>
            <person name="Abdulazimova A."/>
            <person name="Shahmuradov I."/>
        </authorList>
    </citation>
    <scope>NUCLEOTIDE SEQUENCE [LARGE SCALE GENOMIC DNA]</scope>
    <source>
        <strain evidence="2">cv. AG2017</strain>
        <tissue evidence="1">Leaf</tissue>
    </source>
</reference>
<evidence type="ECO:0000313" key="2">
    <source>
        <dbReference type="Proteomes" id="UP000233551"/>
    </source>
</evidence>
<organism evidence="1 2">
    <name type="scientific">Punica granatum</name>
    <name type="common">Pomegranate</name>
    <dbReference type="NCBI Taxonomy" id="22663"/>
    <lineage>
        <taxon>Eukaryota</taxon>
        <taxon>Viridiplantae</taxon>
        <taxon>Streptophyta</taxon>
        <taxon>Embryophyta</taxon>
        <taxon>Tracheophyta</taxon>
        <taxon>Spermatophyta</taxon>
        <taxon>Magnoliopsida</taxon>
        <taxon>eudicotyledons</taxon>
        <taxon>Gunneridae</taxon>
        <taxon>Pentapetalae</taxon>
        <taxon>rosids</taxon>
        <taxon>malvids</taxon>
        <taxon>Myrtales</taxon>
        <taxon>Lythraceae</taxon>
        <taxon>Punica</taxon>
    </lineage>
</organism>
<dbReference type="EMBL" id="PGOL01000436">
    <property type="protein sequence ID" value="PKI70608.1"/>
    <property type="molecule type" value="Genomic_DNA"/>
</dbReference>
<evidence type="ECO:0000313" key="1">
    <source>
        <dbReference type="EMBL" id="PKI70608.1"/>
    </source>
</evidence>
<dbReference type="AlphaFoldDB" id="A0A2I0KQ36"/>
<keyword evidence="2" id="KW-1185">Reference proteome</keyword>
<feature type="non-terminal residue" evidence="1">
    <location>
        <position position="1"/>
    </location>
</feature>
<proteinExistence type="predicted"/>
<dbReference type="Proteomes" id="UP000233551">
    <property type="component" value="Unassembled WGS sequence"/>
</dbReference>
<sequence length="150" mass="16850">VAVAKKIDRIGMLKMSIQVGVARAWRMDGRDGIGILKMKIQVGGARIWRMEGKENGFVVVGDMFQFEDFQEFWEEVPSCPFFQVSNMAVDGNQNAEGTEVTHTDEEATEIAAQRLVVAKLKRKNLMYRDRVKEVGDCLHCIGHFTGIGVD</sequence>